<dbReference type="Gene3D" id="3.40.390.10">
    <property type="entry name" value="Collagenase (Catalytic Domain)"/>
    <property type="match status" value="1"/>
</dbReference>
<reference evidence="5 6" key="1">
    <citation type="submission" date="2019-03" db="EMBL/GenBank/DDBJ databases">
        <title>Genomic Encyclopedia of Type Strains, Phase IV (KMG-IV): sequencing the most valuable type-strain genomes for metagenomic binning, comparative biology and taxonomic classification.</title>
        <authorList>
            <person name="Goeker M."/>
        </authorList>
    </citation>
    <scope>NUCLEOTIDE SEQUENCE [LARGE SCALE GENOMIC DNA]</scope>
    <source>
        <strain evidence="5 6">DSM 21667</strain>
    </source>
</reference>
<evidence type="ECO:0000313" key="5">
    <source>
        <dbReference type="EMBL" id="TDR42580.1"/>
    </source>
</evidence>
<protein>
    <submittedName>
        <fullName evidence="5">Reprolysin family propeptide</fullName>
    </submittedName>
</protein>
<dbReference type="PANTHER" id="PTHR11905:SF159">
    <property type="entry name" value="ADAM METALLOPROTEASE"/>
    <property type="match status" value="1"/>
</dbReference>
<organism evidence="5 6">
    <name type="scientific">Tahibacter aquaticus</name>
    <dbReference type="NCBI Taxonomy" id="520092"/>
    <lineage>
        <taxon>Bacteria</taxon>
        <taxon>Pseudomonadati</taxon>
        <taxon>Pseudomonadota</taxon>
        <taxon>Gammaproteobacteria</taxon>
        <taxon>Lysobacterales</taxon>
        <taxon>Rhodanobacteraceae</taxon>
        <taxon>Tahibacter</taxon>
    </lineage>
</organism>
<dbReference type="InterPro" id="IPR024079">
    <property type="entry name" value="MetalloPept_cat_dom_sf"/>
</dbReference>
<dbReference type="InterPro" id="IPR001590">
    <property type="entry name" value="Peptidase_M12B"/>
</dbReference>
<dbReference type="Proteomes" id="UP000295293">
    <property type="component" value="Unassembled WGS sequence"/>
</dbReference>
<keyword evidence="1" id="KW-0645">Protease</keyword>
<evidence type="ECO:0000256" key="1">
    <source>
        <dbReference type="ARBA" id="ARBA00022670"/>
    </source>
</evidence>
<dbReference type="SUPFAM" id="SSF49785">
    <property type="entry name" value="Galactose-binding domain-like"/>
    <property type="match status" value="1"/>
</dbReference>
<gene>
    <name evidence="5" type="ORF">DFR29_108167</name>
</gene>
<keyword evidence="6" id="KW-1185">Reference proteome</keyword>
<dbReference type="PROSITE" id="PS51829">
    <property type="entry name" value="P_HOMO_B"/>
    <property type="match status" value="1"/>
</dbReference>
<feature type="domain" description="P/Homo B" evidence="4">
    <location>
        <begin position="612"/>
        <end position="726"/>
    </location>
</feature>
<evidence type="ECO:0000256" key="2">
    <source>
        <dbReference type="ARBA" id="ARBA00022801"/>
    </source>
</evidence>
<accession>A0A4R6YVB8</accession>
<evidence type="ECO:0000259" key="4">
    <source>
        <dbReference type="PROSITE" id="PS51829"/>
    </source>
</evidence>
<dbReference type="Gene3D" id="2.60.120.260">
    <property type="entry name" value="Galactose-binding domain-like"/>
    <property type="match status" value="1"/>
</dbReference>
<dbReference type="InterPro" id="IPR007280">
    <property type="entry name" value="Peptidase_C_arc/bac"/>
</dbReference>
<dbReference type="GO" id="GO:0006509">
    <property type="term" value="P:membrane protein ectodomain proteolysis"/>
    <property type="evidence" value="ECO:0007669"/>
    <property type="project" value="TreeGrafter"/>
</dbReference>
<proteinExistence type="predicted"/>
<name>A0A4R6YVB8_9GAMM</name>
<dbReference type="InterPro" id="IPR002884">
    <property type="entry name" value="P_dom"/>
</dbReference>
<dbReference type="GO" id="GO:0004222">
    <property type="term" value="F:metalloendopeptidase activity"/>
    <property type="evidence" value="ECO:0007669"/>
    <property type="project" value="InterPro"/>
</dbReference>
<dbReference type="SUPFAM" id="SSF55486">
    <property type="entry name" value="Metalloproteases ('zincins'), catalytic domain"/>
    <property type="match status" value="1"/>
</dbReference>
<dbReference type="InterPro" id="IPR008979">
    <property type="entry name" value="Galactose-bd-like_sf"/>
</dbReference>
<dbReference type="EMBL" id="SNZH01000008">
    <property type="protein sequence ID" value="TDR42580.1"/>
    <property type="molecule type" value="Genomic_DNA"/>
</dbReference>
<evidence type="ECO:0000259" key="3">
    <source>
        <dbReference type="PROSITE" id="PS50215"/>
    </source>
</evidence>
<dbReference type="AlphaFoldDB" id="A0A4R6YVB8"/>
<dbReference type="PANTHER" id="PTHR11905">
    <property type="entry name" value="ADAM A DISINTEGRIN AND METALLOPROTEASE DOMAIN"/>
    <property type="match status" value="1"/>
</dbReference>
<evidence type="ECO:0000313" key="6">
    <source>
        <dbReference type="Proteomes" id="UP000295293"/>
    </source>
</evidence>
<dbReference type="Pfam" id="PF01483">
    <property type="entry name" value="P_proprotein"/>
    <property type="match status" value="1"/>
</dbReference>
<dbReference type="Pfam" id="PF04151">
    <property type="entry name" value="PPC"/>
    <property type="match status" value="1"/>
</dbReference>
<dbReference type="Pfam" id="PF13688">
    <property type="entry name" value="Reprolysin_5"/>
    <property type="match status" value="1"/>
</dbReference>
<sequence length="726" mass="75518">MPHPRPFAIREGVVQMNYATKTLTGLWRAALPACLLFALGAGASLHAAESEAAKPSLLSLQVDTYRGKADSLRPVELFSARSSERATSDASVQLAVSSGTLLDLDLASIAELQRSRPSSITLRLPTRERGTVELELFAHDIFAHDYQVTASGGEDTSTIKRGLHYRGMVKGEEQSFAAISVFDQEIIGTFSTPTEGNWVVGKLEGLNRNHRHIVYAESALLDKSGAPGCAMDAAGVGRETFAKFWDEPSHSVSASAKSTLPEAVKADGGSGIDALETVKCATEWMEAEYDIFQNRGSLQAATDYVTGVFNNSATLYANDGISLKLQQAYIWTTNDPYNGSSSTANLSSFQSNRAGSFTGTIAQLLTFRSLGGGVAAGFAGICNASRSASMCTSGVQAAYNTVPTYSWTVSVVTHEAGHLLGSRHTHACVWNGNNTAIDSCSGATEGGCPLPGNPSGGGTIMSYCHLTSVGINFNRGFGTQPATTIRNRVEAGSCLNNCDGGPVGGGALTKGVAKTGQAAATNATLSYTLAVPAGATNLTFTTSGGSGDADLYVKFGSAPTDTVNDCKSTNSTNAETCTIAAPSAGTYYVAVKAYAAFSGLSIVGDYSTGGSGGVQTYSNATDYTISDNATVESPIAVSGRSGNAPSNASVSVNIQHTYQGDLKVDLVAPDGSVYVLHNRTGGATANIVATYTVNLSSEALNGTWKLRVNDNGPGDVGKIDSWSIRF</sequence>
<dbReference type="Gene3D" id="2.60.120.380">
    <property type="match status" value="1"/>
</dbReference>
<dbReference type="FunFam" id="2.60.120.260:FF:000149">
    <property type="entry name" value="Leupeptin-inactivating enzyme 1"/>
    <property type="match status" value="1"/>
</dbReference>
<dbReference type="GO" id="GO:0004252">
    <property type="term" value="F:serine-type endopeptidase activity"/>
    <property type="evidence" value="ECO:0007669"/>
    <property type="project" value="InterPro"/>
</dbReference>
<feature type="domain" description="Peptidase M12B" evidence="3">
    <location>
        <begin position="279"/>
        <end position="464"/>
    </location>
</feature>
<dbReference type="PROSITE" id="PS50215">
    <property type="entry name" value="ADAM_MEPRO"/>
    <property type="match status" value="1"/>
</dbReference>
<comment type="caution">
    <text evidence="5">The sequence shown here is derived from an EMBL/GenBank/DDBJ whole genome shotgun (WGS) entry which is preliminary data.</text>
</comment>
<keyword evidence="2" id="KW-0378">Hydrolase</keyword>